<evidence type="ECO:0000256" key="10">
    <source>
        <dbReference type="ARBA" id="ARBA00023303"/>
    </source>
</evidence>
<reference evidence="14" key="1">
    <citation type="submission" date="2020-09" db="EMBL/GenBank/DDBJ databases">
        <authorList>
            <person name="Kikuchi T."/>
        </authorList>
    </citation>
    <scope>NUCLEOTIDE SEQUENCE</scope>
    <source>
        <strain evidence="14">SH1</strain>
    </source>
</reference>
<dbReference type="Proteomes" id="UP000783686">
    <property type="component" value="Unassembled WGS sequence"/>
</dbReference>
<dbReference type="CDD" id="cd19049">
    <property type="entry name" value="LGIC_TM_anion"/>
    <property type="match status" value="1"/>
</dbReference>
<comment type="similarity">
    <text evidence="11">Belongs to the ligand-gated ion channel (TC 1.A.9) family.</text>
</comment>
<keyword evidence="3 11" id="KW-0813">Transport</keyword>
<dbReference type="AlphaFoldDB" id="A0A811KWH8"/>
<dbReference type="PRINTS" id="PR00252">
    <property type="entry name" value="NRIONCHANNEL"/>
</dbReference>
<evidence type="ECO:0008006" key="16">
    <source>
        <dbReference type="Google" id="ProtNLM"/>
    </source>
</evidence>
<dbReference type="InterPro" id="IPR036734">
    <property type="entry name" value="Neur_chan_lig-bd_sf"/>
</dbReference>
<dbReference type="PRINTS" id="PR00253">
    <property type="entry name" value="GABAARECEPTR"/>
</dbReference>
<feature type="signal peptide" evidence="11">
    <location>
        <begin position="1"/>
        <end position="17"/>
    </location>
</feature>
<dbReference type="InterPro" id="IPR006029">
    <property type="entry name" value="Neurotrans-gated_channel_TM"/>
</dbReference>
<evidence type="ECO:0000256" key="9">
    <source>
        <dbReference type="ARBA" id="ARBA00023136"/>
    </source>
</evidence>
<dbReference type="Gene3D" id="1.20.58.390">
    <property type="entry name" value="Neurotransmitter-gated ion-channel transmembrane domain"/>
    <property type="match status" value="1"/>
</dbReference>
<keyword evidence="10 11" id="KW-0407">Ion channel</keyword>
<gene>
    <name evidence="14" type="ORF">BOKJ2_LOCUS8810</name>
</gene>
<feature type="transmembrane region" description="Helical" evidence="11">
    <location>
        <begin position="262"/>
        <end position="279"/>
    </location>
</feature>
<sequence length="433" mass="50203">MWLTSWLFQVLVLKCCATNFVRKHMKNLYPPKQPSNGPVPVKVGMYIESIGSFQSSQMSFDADFYLYMSWKDTNLSHSMGHYQSVTDLEILKTIWIPDLYLSNSRISSFHDVLVPNFSLFIDENGHIAYSGRITATVSCNFDLENYPMDRQMCNLKIVSYAYIASQVNITWFDEDAIRYSSHIHMPEFYIEKIFDTQCDGTYRYAIMEETYREAPFSCLSTNILLKRSAAYHVVQSYLPSALIVMISWVSFWIDRRAVHARITLWFTTLLSLFTLHMGVKNGLPESSSVKALDWWFGVCMIMVFCTLVELAIVNTYMRKADKYERMAQSLARESVTRNPSVSSLSSMNSENDDPKAIFRLTISYYADNKDNMEGDFESPRLQELQIGLELARQAFQVDSMSRLIFPLAFSAFNGLYWGFFLYVRDRTEYVLPE</sequence>
<evidence type="ECO:0000313" key="14">
    <source>
        <dbReference type="EMBL" id="CAD5220170.1"/>
    </source>
</evidence>
<keyword evidence="6 11" id="KW-0732">Signal</keyword>
<dbReference type="PANTHER" id="PTHR18945">
    <property type="entry name" value="NEUROTRANSMITTER GATED ION CHANNEL"/>
    <property type="match status" value="1"/>
</dbReference>
<keyword evidence="15" id="KW-1185">Reference proteome</keyword>
<keyword evidence="5 11" id="KW-0812">Transmembrane</keyword>
<dbReference type="GO" id="GO:0005230">
    <property type="term" value="F:extracellular ligand-gated monoatomic ion channel activity"/>
    <property type="evidence" value="ECO:0007669"/>
    <property type="project" value="InterPro"/>
</dbReference>
<protein>
    <recommendedName>
        <fullName evidence="16">Neur_chan_LBD domain-containing protein</fullName>
    </recommendedName>
</protein>
<feature type="transmembrane region" description="Helical" evidence="11">
    <location>
        <begin position="236"/>
        <end position="253"/>
    </location>
</feature>
<name>A0A811KWH8_9BILA</name>
<dbReference type="Pfam" id="PF02931">
    <property type="entry name" value="Neur_chan_LBD"/>
    <property type="match status" value="1"/>
</dbReference>
<comment type="caution">
    <text evidence="14">The sequence shown here is derived from an EMBL/GenBank/DDBJ whole genome shotgun (WGS) entry which is preliminary data.</text>
</comment>
<dbReference type="InterPro" id="IPR006202">
    <property type="entry name" value="Neur_chan_lig-bd"/>
</dbReference>
<dbReference type="PROSITE" id="PS00236">
    <property type="entry name" value="NEUROTR_ION_CHANNEL"/>
    <property type="match status" value="1"/>
</dbReference>
<feature type="transmembrane region" description="Helical" evidence="11">
    <location>
        <begin position="403"/>
        <end position="423"/>
    </location>
</feature>
<dbReference type="GO" id="GO:0005886">
    <property type="term" value="C:plasma membrane"/>
    <property type="evidence" value="ECO:0007669"/>
    <property type="project" value="UniProtKB-SubCell"/>
</dbReference>
<dbReference type="InterPro" id="IPR036719">
    <property type="entry name" value="Neuro-gated_channel_TM_sf"/>
</dbReference>
<evidence type="ECO:0000256" key="4">
    <source>
        <dbReference type="ARBA" id="ARBA00022475"/>
    </source>
</evidence>
<evidence type="ECO:0000259" key="13">
    <source>
        <dbReference type="Pfam" id="PF02932"/>
    </source>
</evidence>
<dbReference type="Pfam" id="PF02932">
    <property type="entry name" value="Neur_chan_memb"/>
    <property type="match status" value="1"/>
</dbReference>
<feature type="domain" description="Neurotransmitter-gated ion-channel ligand-binding" evidence="12">
    <location>
        <begin position="21"/>
        <end position="228"/>
    </location>
</feature>
<evidence type="ECO:0000256" key="3">
    <source>
        <dbReference type="ARBA" id="ARBA00022448"/>
    </source>
</evidence>
<dbReference type="InterPro" id="IPR038050">
    <property type="entry name" value="Neuro_actylchol_rec"/>
</dbReference>
<evidence type="ECO:0000259" key="12">
    <source>
        <dbReference type="Pfam" id="PF02931"/>
    </source>
</evidence>
<dbReference type="InterPro" id="IPR006028">
    <property type="entry name" value="GABAA/Glycine_rcpt"/>
</dbReference>
<keyword evidence="9 11" id="KW-0472">Membrane</keyword>
<keyword evidence="4" id="KW-1003">Cell membrane</keyword>
<evidence type="ECO:0000313" key="15">
    <source>
        <dbReference type="Proteomes" id="UP000614601"/>
    </source>
</evidence>
<evidence type="ECO:0000256" key="5">
    <source>
        <dbReference type="ARBA" id="ARBA00022692"/>
    </source>
</evidence>
<dbReference type="Proteomes" id="UP000614601">
    <property type="component" value="Unassembled WGS sequence"/>
</dbReference>
<proteinExistence type="inferred from homology"/>
<dbReference type="OrthoDB" id="8890589at2759"/>
<dbReference type="InterPro" id="IPR018000">
    <property type="entry name" value="Neurotransmitter_ion_chnl_CS"/>
</dbReference>
<feature type="chain" id="PRO_5036509616" description="Neur_chan_LBD domain-containing protein" evidence="11">
    <location>
        <begin position="18"/>
        <end position="433"/>
    </location>
</feature>
<dbReference type="EMBL" id="CAJFDH010000004">
    <property type="protein sequence ID" value="CAD5220170.1"/>
    <property type="molecule type" value="Genomic_DNA"/>
</dbReference>
<evidence type="ECO:0000256" key="11">
    <source>
        <dbReference type="RuleBase" id="RU000687"/>
    </source>
</evidence>
<dbReference type="InterPro" id="IPR006201">
    <property type="entry name" value="Neur_channel"/>
</dbReference>
<evidence type="ECO:0000256" key="2">
    <source>
        <dbReference type="ARBA" id="ARBA00004236"/>
    </source>
</evidence>
<feature type="transmembrane region" description="Helical" evidence="11">
    <location>
        <begin position="294"/>
        <end position="316"/>
    </location>
</feature>
<dbReference type="SUPFAM" id="SSF90112">
    <property type="entry name" value="Neurotransmitter-gated ion-channel transmembrane pore"/>
    <property type="match status" value="1"/>
</dbReference>
<keyword evidence="8 11" id="KW-0406">Ion transport</keyword>
<accession>A0A811KWH8</accession>
<organism evidence="14 15">
    <name type="scientific">Bursaphelenchus okinawaensis</name>
    <dbReference type="NCBI Taxonomy" id="465554"/>
    <lineage>
        <taxon>Eukaryota</taxon>
        <taxon>Metazoa</taxon>
        <taxon>Ecdysozoa</taxon>
        <taxon>Nematoda</taxon>
        <taxon>Chromadorea</taxon>
        <taxon>Rhabditida</taxon>
        <taxon>Tylenchina</taxon>
        <taxon>Tylenchomorpha</taxon>
        <taxon>Aphelenchoidea</taxon>
        <taxon>Aphelenchoididae</taxon>
        <taxon>Bursaphelenchus</taxon>
    </lineage>
</organism>
<dbReference type="EMBL" id="CAJFCW020000004">
    <property type="protein sequence ID" value="CAG9113297.1"/>
    <property type="molecule type" value="Genomic_DNA"/>
</dbReference>
<evidence type="ECO:0000256" key="8">
    <source>
        <dbReference type="ARBA" id="ARBA00023065"/>
    </source>
</evidence>
<evidence type="ECO:0000256" key="1">
    <source>
        <dbReference type="ARBA" id="ARBA00004141"/>
    </source>
</evidence>
<evidence type="ECO:0000256" key="7">
    <source>
        <dbReference type="ARBA" id="ARBA00022989"/>
    </source>
</evidence>
<feature type="domain" description="Neurotransmitter-gated ion-channel transmembrane" evidence="13">
    <location>
        <begin position="237"/>
        <end position="360"/>
    </location>
</feature>
<dbReference type="Gene3D" id="2.70.170.10">
    <property type="entry name" value="Neurotransmitter-gated ion-channel ligand-binding domain"/>
    <property type="match status" value="1"/>
</dbReference>
<comment type="subcellular location">
    <subcellularLocation>
        <location evidence="2">Cell membrane</location>
    </subcellularLocation>
    <subcellularLocation>
        <location evidence="1">Membrane</location>
        <topology evidence="1">Multi-pass membrane protein</topology>
    </subcellularLocation>
</comment>
<keyword evidence="7 11" id="KW-1133">Transmembrane helix</keyword>
<dbReference type="CDD" id="cd18987">
    <property type="entry name" value="LGIC_ECD_anion"/>
    <property type="match status" value="1"/>
</dbReference>
<dbReference type="SUPFAM" id="SSF63712">
    <property type="entry name" value="Nicotinic receptor ligand binding domain-like"/>
    <property type="match status" value="1"/>
</dbReference>
<dbReference type="GO" id="GO:0004888">
    <property type="term" value="F:transmembrane signaling receptor activity"/>
    <property type="evidence" value="ECO:0007669"/>
    <property type="project" value="InterPro"/>
</dbReference>
<evidence type="ECO:0000256" key="6">
    <source>
        <dbReference type="ARBA" id="ARBA00022729"/>
    </source>
</evidence>